<name>A0A940XDF2_9FLAO</name>
<evidence type="ECO:0000313" key="1">
    <source>
        <dbReference type="EMBL" id="MBP4137243.1"/>
    </source>
</evidence>
<protein>
    <submittedName>
        <fullName evidence="1">Uncharacterized protein</fullName>
    </submittedName>
</protein>
<organism evidence="1 2">
    <name type="scientific">Flavobacterium geliluteum</name>
    <dbReference type="NCBI Taxonomy" id="2816120"/>
    <lineage>
        <taxon>Bacteria</taxon>
        <taxon>Pseudomonadati</taxon>
        <taxon>Bacteroidota</taxon>
        <taxon>Flavobacteriia</taxon>
        <taxon>Flavobacteriales</taxon>
        <taxon>Flavobacteriaceae</taxon>
        <taxon>Flavobacterium</taxon>
    </lineage>
</organism>
<evidence type="ECO:0000313" key="2">
    <source>
        <dbReference type="Proteomes" id="UP000675047"/>
    </source>
</evidence>
<keyword evidence="2" id="KW-1185">Reference proteome</keyword>
<dbReference type="EMBL" id="JAGFBV010000004">
    <property type="protein sequence ID" value="MBP4137243.1"/>
    <property type="molecule type" value="Genomic_DNA"/>
</dbReference>
<dbReference type="Proteomes" id="UP000675047">
    <property type="component" value="Unassembled WGS sequence"/>
</dbReference>
<comment type="caution">
    <text evidence="1">The sequence shown here is derived from an EMBL/GenBank/DDBJ whole genome shotgun (WGS) entry which is preliminary data.</text>
</comment>
<accession>A0A940XDF2</accession>
<gene>
    <name evidence="1" type="ORF">J3495_04005</name>
</gene>
<dbReference type="RefSeq" id="WP_210665283.1">
    <property type="nucleotide sequence ID" value="NZ_JAGFBV010000004.1"/>
</dbReference>
<sequence length="244" mass="27268">MKNISFPLVILSLLLFCCTTETIDPLKSVGSKVSNQKLTLSERLVPEGSPENLANIYDFAGKIHNDILDIYLSSNDQDTTIAQISQQIEKIAVQNNEFMLLNSGTNISVNFIVIQEIINSPQTLKDQTIANSTMTSGAKKSLSDFMNVIALWHDDSFAEIYEFIISYETAVMTNEVFNSEDKRIILTTCSIIRYSVYYDKENKDKDWNTSRGHGVGALSGAMEHTGVAIKRSLVTGIRLNNLKR</sequence>
<proteinExistence type="predicted"/>
<reference evidence="1 2" key="1">
    <citation type="submission" date="2021-03" db="EMBL/GenBank/DDBJ databases">
        <title>Flavobacterium Flabelliformis Sp. Nov. And Flavobacterium Geliluteum Sp. Nov., Two Novel Multidrug Resistant Psychrophilic Species Isolated From Antarctica.</title>
        <authorList>
            <person name="Kralova S."/>
            <person name="Busse H.J."/>
            <person name="Bezdicek M."/>
            <person name="Nykrynova M."/>
            <person name="Kroupova E."/>
            <person name="Krsek D."/>
            <person name="Sedlacek I."/>
        </authorList>
    </citation>
    <scope>NUCLEOTIDE SEQUENCE [LARGE SCALE GENOMIC DNA]</scope>
    <source>
        <strain evidence="1 2">P7388</strain>
    </source>
</reference>
<dbReference type="AlphaFoldDB" id="A0A940XDF2"/>